<proteinExistence type="predicted"/>
<dbReference type="Proteomes" id="UP001231189">
    <property type="component" value="Unassembled WGS sequence"/>
</dbReference>
<feature type="region of interest" description="Disordered" evidence="1">
    <location>
        <begin position="1"/>
        <end position="61"/>
    </location>
</feature>
<evidence type="ECO:0000256" key="1">
    <source>
        <dbReference type="SAM" id="MobiDB-lite"/>
    </source>
</evidence>
<gene>
    <name evidence="2" type="ORF">QYE76_013120</name>
</gene>
<accession>A0AAD8X499</accession>
<keyword evidence="3" id="KW-1185">Reference proteome</keyword>
<dbReference type="AlphaFoldDB" id="A0AAD8X499"/>
<feature type="compositionally biased region" description="Basic residues" evidence="1">
    <location>
        <begin position="45"/>
        <end position="56"/>
    </location>
</feature>
<sequence length="160" mass="17450">MSGDRHTAPTPPPPPLNQQRTAPTPPPLNQRRPSQTPPPADQRRRSLSRGRSRARHGGGEVVVQREVIREVAGGGGGAGLVFPMLKRGDYTNWAMVMEVNMKAASLWGAIEDIAISRREDKQALAALLRSTPPEMHLMRGRPFGCSTKERPVCVTRACGD</sequence>
<evidence type="ECO:0000313" key="3">
    <source>
        <dbReference type="Proteomes" id="UP001231189"/>
    </source>
</evidence>
<name>A0AAD8X499_LOLMU</name>
<dbReference type="EMBL" id="JAUUTY010000001">
    <property type="protein sequence ID" value="KAK1696423.1"/>
    <property type="molecule type" value="Genomic_DNA"/>
</dbReference>
<organism evidence="2 3">
    <name type="scientific">Lolium multiflorum</name>
    <name type="common">Italian ryegrass</name>
    <name type="synonym">Lolium perenne subsp. multiflorum</name>
    <dbReference type="NCBI Taxonomy" id="4521"/>
    <lineage>
        <taxon>Eukaryota</taxon>
        <taxon>Viridiplantae</taxon>
        <taxon>Streptophyta</taxon>
        <taxon>Embryophyta</taxon>
        <taxon>Tracheophyta</taxon>
        <taxon>Spermatophyta</taxon>
        <taxon>Magnoliopsida</taxon>
        <taxon>Liliopsida</taxon>
        <taxon>Poales</taxon>
        <taxon>Poaceae</taxon>
        <taxon>BOP clade</taxon>
        <taxon>Pooideae</taxon>
        <taxon>Poodae</taxon>
        <taxon>Poeae</taxon>
        <taxon>Poeae Chloroplast Group 2 (Poeae type)</taxon>
        <taxon>Loliodinae</taxon>
        <taxon>Loliinae</taxon>
        <taxon>Lolium</taxon>
    </lineage>
</organism>
<evidence type="ECO:0000313" key="2">
    <source>
        <dbReference type="EMBL" id="KAK1696423.1"/>
    </source>
</evidence>
<comment type="caution">
    <text evidence="2">The sequence shown here is derived from an EMBL/GenBank/DDBJ whole genome shotgun (WGS) entry which is preliminary data.</text>
</comment>
<protein>
    <submittedName>
        <fullName evidence="2">Uncharacterized protein</fullName>
    </submittedName>
</protein>
<reference evidence="2" key="1">
    <citation type="submission" date="2023-07" db="EMBL/GenBank/DDBJ databases">
        <title>A chromosome-level genome assembly of Lolium multiflorum.</title>
        <authorList>
            <person name="Chen Y."/>
            <person name="Copetti D."/>
            <person name="Kolliker R."/>
            <person name="Studer B."/>
        </authorList>
    </citation>
    <scope>NUCLEOTIDE SEQUENCE</scope>
    <source>
        <strain evidence="2">02402/16</strain>
        <tissue evidence="2">Leaf</tissue>
    </source>
</reference>